<evidence type="ECO:0000313" key="2">
    <source>
        <dbReference type="EMBL" id="KAF9318870.1"/>
    </source>
</evidence>
<feature type="compositionally biased region" description="Polar residues" evidence="1">
    <location>
        <begin position="194"/>
        <end position="205"/>
    </location>
</feature>
<keyword evidence="3" id="KW-1185">Reference proteome</keyword>
<sequence length="240" mass="26339">MNNQDNNSNNNLSLSQPTLEQPTLNRQPISTPFQGPSNLQGSEPPLSGSGPSSLNISQLQISPTVSPAEWVGADEDVNMEPSTLGEEELHAHLLQEACKGKQVETPYVPTSFKPGPSVPHMPVTQGHVDVHQRLSQIKLKLAHFKDTEYDRAIKGQPVLLDLTSAIADHESWIKTIEAHLASQQEPTKPPVSEDSGQSGEQSLILSDNCPRFGTPITGQTTKYKIMQKAHVFLSEFHLYH</sequence>
<comment type="caution">
    <text evidence="2">The sequence shown here is derived from an EMBL/GenBank/DDBJ whole genome shotgun (WGS) entry which is preliminary data.</text>
</comment>
<dbReference type="EMBL" id="JAAAUY010001803">
    <property type="protein sequence ID" value="KAF9318870.1"/>
    <property type="molecule type" value="Genomic_DNA"/>
</dbReference>
<feature type="compositionally biased region" description="Low complexity" evidence="1">
    <location>
        <begin position="1"/>
        <end position="16"/>
    </location>
</feature>
<name>A0A9P5VGD3_9FUNG</name>
<evidence type="ECO:0000313" key="3">
    <source>
        <dbReference type="Proteomes" id="UP000696485"/>
    </source>
</evidence>
<organism evidence="2 3">
    <name type="scientific">Podila minutissima</name>
    <dbReference type="NCBI Taxonomy" id="64525"/>
    <lineage>
        <taxon>Eukaryota</taxon>
        <taxon>Fungi</taxon>
        <taxon>Fungi incertae sedis</taxon>
        <taxon>Mucoromycota</taxon>
        <taxon>Mortierellomycotina</taxon>
        <taxon>Mortierellomycetes</taxon>
        <taxon>Mortierellales</taxon>
        <taxon>Mortierellaceae</taxon>
        <taxon>Podila</taxon>
    </lineage>
</organism>
<reference evidence="2" key="1">
    <citation type="journal article" date="2020" name="Fungal Divers.">
        <title>Resolving the Mortierellaceae phylogeny through synthesis of multi-gene phylogenetics and phylogenomics.</title>
        <authorList>
            <person name="Vandepol N."/>
            <person name="Liber J."/>
            <person name="Desiro A."/>
            <person name="Na H."/>
            <person name="Kennedy M."/>
            <person name="Barry K."/>
            <person name="Grigoriev I.V."/>
            <person name="Miller A.N."/>
            <person name="O'Donnell K."/>
            <person name="Stajich J.E."/>
            <person name="Bonito G."/>
        </authorList>
    </citation>
    <scope>NUCLEOTIDE SEQUENCE</scope>
    <source>
        <strain evidence="2">NVP1</strain>
    </source>
</reference>
<dbReference type="AlphaFoldDB" id="A0A9P5VGD3"/>
<dbReference type="Proteomes" id="UP000696485">
    <property type="component" value="Unassembled WGS sequence"/>
</dbReference>
<evidence type="ECO:0000256" key="1">
    <source>
        <dbReference type="SAM" id="MobiDB-lite"/>
    </source>
</evidence>
<accession>A0A9P5VGD3</accession>
<feature type="compositionally biased region" description="Low complexity" evidence="1">
    <location>
        <begin position="39"/>
        <end position="54"/>
    </location>
</feature>
<protein>
    <submittedName>
        <fullName evidence="2">Uncharacterized protein</fullName>
    </submittedName>
</protein>
<feature type="region of interest" description="Disordered" evidence="1">
    <location>
        <begin position="182"/>
        <end position="211"/>
    </location>
</feature>
<proteinExistence type="predicted"/>
<feature type="region of interest" description="Disordered" evidence="1">
    <location>
        <begin position="1"/>
        <end position="56"/>
    </location>
</feature>
<gene>
    <name evidence="2" type="ORF">BG006_003121</name>
</gene>
<feature type="compositionally biased region" description="Polar residues" evidence="1">
    <location>
        <begin position="17"/>
        <end position="38"/>
    </location>
</feature>